<proteinExistence type="predicted"/>
<comment type="caution">
    <text evidence="1">The sequence shown here is derived from an EMBL/GenBank/DDBJ whole genome shotgun (WGS) entry which is preliminary data.</text>
</comment>
<sequence>MTSLPNDSAAVFTSLFEENLVPDKCLEPRLGANLECMEEYGNMARDFPLELLQQFLSFASNMGEDDTITRHARAFASDAFTMASSYFLLPKLKEHLSGKRFSSDNDVKTDQELAQWAGRDFYQAGLN</sequence>
<protein>
    <submittedName>
        <fullName evidence="1">Uncharacterized protein</fullName>
    </submittedName>
</protein>
<reference evidence="1 2" key="1">
    <citation type="journal article" date="2019" name="Sci. Rep.">
        <title>Orb-weaving spider Araneus ventricosus genome elucidates the spidroin gene catalogue.</title>
        <authorList>
            <person name="Kono N."/>
            <person name="Nakamura H."/>
            <person name="Ohtoshi R."/>
            <person name="Moran D.A.P."/>
            <person name="Shinohara A."/>
            <person name="Yoshida Y."/>
            <person name="Fujiwara M."/>
            <person name="Mori M."/>
            <person name="Tomita M."/>
            <person name="Arakawa K."/>
        </authorList>
    </citation>
    <scope>NUCLEOTIDE SEQUENCE [LARGE SCALE GENOMIC DNA]</scope>
</reference>
<name>A0A4Y2JGP1_ARAVE</name>
<organism evidence="1 2">
    <name type="scientific">Araneus ventricosus</name>
    <name type="common">Orbweaver spider</name>
    <name type="synonym">Epeira ventricosa</name>
    <dbReference type="NCBI Taxonomy" id="182803"/>
    <lineage>
        <taxon>Eukaryota</taxon>
        <taxon>Metazoa</taxon>
        <taxon>Ecdysozoa</taxon>
        <taxon>Arthropoda</taxon>
        <taxon>Chelicerata</taxon>
        <taxon>Arachnida</taxon>
        <taxon>Araneae</taxon>
        <taxon>Araneomorphae</taxon>
        <taxon>Entelegynae</taxon>
        <taxon>Araneoidea</taxon>
        <taxon>Araneidae</taxon>
        <taxon>Araneus</taxon>
    </lineage>
</organism>
<dbReference type="AlphaFoldDB" id="A0A4Y2JGP1"/>
<dbReference type="Proteomes" id="UP000499080">
    <property type="component" value="Unassembled WGS sequence"/>
</dbReference>
<accession>A0A4Y2JGP1</accession>
<evidence type="ECO:0000313" key="1">
    <source>
        <dbReference type="EMBL" id="GBM89167.1"/>
    </source>
</evidence>
<gene>
    <name evidence="1" type="ORF">AVEN_157756_1</name>
</gene>
<evidence type="ECO:0000313" key="2">
    <source>
        <dbReference type="Proteomes" id="UP000499080"/>
    </source>
</evidence>
<dbReference type="EMBL" id="BGPR01003517">
    <property type="protein sequence ID" value="GBM89167.1"/>
    <property type="molecule type" value="Genomic_DNA"/>
</dbReference>
<keyword evidence="2" id="KW-1185">Reference proteome</keyword>